<feature type="domain" description="DUF11" evidence="1">
    <location>
        <begin position="196"/>
        <end position="309"/>
    </location>
</feature>
<dbReference type="Gene3D" id="2.60.40.10">
    <property type="entry name" value="Immunoglobulins"/>
    <property type="match status" value="4"/>
</dbReference>
<dbReference type="Proteomes" id="UP000077066">
    <property type="component" value="Unassembled WGS sequence"/>
</dbReference>
<dbReference type="InterPro" id="IPR047589">
    <property type="entry name" value="DUF11_rpt"/>
</dbReference>
<sequence length="740" mass="79887">MKNKYLIVAIITVLFALMLPSTVFADEVQINNNHTVTDVTNNRDYDYMCVEEEAAVKTGDSLETTAKINTKDGVIEYIAANYNDEIANNLTKKEAFQKEVWKISGNKSIKNKTYPDNFKINSTKKIIPSSINSTIKYINGSKYNSTTWTVTYNEFTFRMAKPGKNTSPTTAQAMLIYNYIPYNITLENLTLIPETDLVITKTTNVSTVNIGNSVKYTITVKNNGPQAATQVKVTETLPTGVTLTSYSKTTGTYTSPYNVWDIGNLNVGQTATLILTVTAKTTGTWTNKVNVSGKENETNYTNNNDSVNITIKENLVDLIITKTTNTSTANIGNRIAYTITVKNNGPTNATGVKVTETLPTGVTYYSYSLSTGTYSSTTGLWTIGNLNVGQTATLILTVTAKTTGTWTNKVNVSGKENETNYTNNNATANITIKNNSIDLAITKTVNASTVEIGKTVNYTITVKNNGPANATGVKVTETLPTGVTYYSYSLSTGTYSSTAGLWTIGNLNVGQTATLILTVTAKTTGTWTNKVNTSGNENETNYTNNNATATIVVGNNSTSVKNETVDLAITKTGNVTSIKYYEQVAYTITVTNNGPGDATGVKVSETAPTAGVIAYKAQPSSTKGSYDVLTHVWTIGDLKAGESVTLTIRYIAILEQGTTTWTNIVNVSANENETNYYNNIASATVKIGSGTTPPGAIPPDHYEPVYDDCGNLIGYKPVYVVSVPIYDDCGNIIGYKPVYV</sequence>
<dbReference type="AlphaFoldDB" id="A0A166C7R0"/>
<feature type="domain" description="DUF11" evidence="1">
    <location>
        <begin position="566"/>
        <end position="685"/>
    </location>
</feature>
<dbReference type="PATRIC" id="fig|55758.3.peg.1032"/>
<dbReference type="InterPro" id="IPR001434">
    <property type="entry name" value="OmcB-like_DUF11"/>
</dbReference>
<dbReference type="InterPro" id="IPR051172">
    <property type="entry name" value="Chlamydia_OmcB"/>
</dbReference>
<organism evidence="2 3">
    <name type="scientific">Methanobrevibacter filiformis</name>
    <dbReference type="NCBI Taxonomy" id="55758"/>
    <lineage>
        <taxon>Archaea</taxon>
        <taxon>Methanobacteriati</taxon>
        <taxon>Methanobacteriota</taxon>
        <taxon>Methanomada group</taxon>
        <taxon>Methanobacteria</taxon>
        <taxon>Methanobacteriales</taxon>
        <taxon>Methanobacteriaceae</taxon>
        <taxon>Methanobrevibacter</taxon>
    </lineage>
</organism>
<comment type="caution">
    <text evidence="2">The sequence shown here is derived from an EMBL/GenBank/DDBJ whole genome shotgun (WGS) entry which is preliminary data.</text>
</comment>
<feature type="domain" description="DUF11" evidence="1">
    <location>
        <begin position="317"/>
        <end position="430"/>
    </location>
</feature>
<proteinExistence type="predicted"/>
<evidence type="ECO:0000313" key="3">
    <source>
        <dbReference type="Proteomes" id="UP000077066"/>
    </source>
</evidence>
<evidence type="ECO:0000259" key="1">
    <source>
        <dbReference type="Pfam" id="PF01345"/>
    </source>
</evidence>
<gene>
    <name evidence="2" type="primary">omcB_6</name>
    <name evidence="2" type="ORF">MBFIL_09090</name>
</gene>
<keyword evidence="3" id="KW-1185">Reference proteome</keyword>
<accession>A0A166C7R0</accession>
<dbReference type="Pfam" id="PF01345">
    <property type="entry name" value="DUF11"/>
    <property type="match status" value="4"/>
</dbReference>
<dbReference type="RefSeq" id="WP_084266302.1">
    <property type="nucleotide sequence ID" value="NZ_LWMT01000170.1"/>
</dbReference>
<dbReference type="OrthoDB" id="76596at2157"/>
<dbReference type="NCBIfam" id="TIGR01451">
    <property type="entry name" value="B_ant_repeat"/>
    <property type="match status" value="4"/>
</dbReference>
<dbReference type="EMBL" id="LWMT01000170">
    <property type="protein sequence ID" value="KZX14216.1"/>
    <property type="molecule type" value="Genomic_DNA"/>
</dbReference>
<feature type="domain" description="DUF11" evidence="1">
    <location>
        <begin position="438"/>
        <end position="551"/>
    </location>
</feature>
<reference evidence="2 3" key="1">
    <citation type="submission" date="2016-04" db="EMBL/GenBank/DDBJ databases">
        <title>Genome sequence of Methanobrevibacter filiformis DSM 11501.</title>
        <authorList>
            <person name="Poehlein A."/>
            <person name="Seedorf H."/>
            <person name="Daniel R."/>
        </authorList>
    </citation>
    <scope>NUCLEOTIDE SEQUENCE [LARGE SCALE GENOMIC DNA]</scope>
    <source>
        <strain evidence="2 3">DSM 11501</strain>
    </source>
</reference>
<name>A0A166C7R0_9EURY</name>
<dbReference type="InterPro" id="IPR013783">
    <property type="entry name" value="Ig-like_fold"/>
</dbReference>
<protein>
    <submittedName>
        <fullName evidence="2">Large cysteine-rich periplasmic protein OmcB</fullName>
    </submittedName>
</protein>
<dbReference type="PANTHER" id="PTHR34819:SF3">
    <property type="entry name" value="CELL SURFACE PROTEIN"/>
    <property type="match status" value="1"/>
</dbReference>
<dbReference type="PANTHER" id="PTHR34819">
    <property type="entry name" value="LARGE CYSTEINE-RICH PERIPLASMIC PROTEIN OMCB"/>
    <property type="match status" value="1"/>
</dbReference>
<evidence type="ECO:0000313" key="2">
    <source>
        <dbReference type="EMBL" id="KZX14216.1"/>
    </source>
</evidence>